<comment type="catalytic activity">
    <reaction evidence="6 7">
        <text>L-arginyl-[protein] + NAD(+) = N(omega)-(ADP-D-ribosyl)-L-arginyl-[protein] + nicotinamide + H(+)</text>
        <dbReference type="Rhea" id="RHEA:19149"/>
        <dbReference type="Rhea" id="RHEA-COMP:10532"/>
        <dbReference type="Rhea" id="RHEA-COMP:15087"/>
        <dbReference type="ChEBI" id="CHEBI:15378"/>
        <dbReference type="ChEBI" id="CHEBI:17154"/>
        <dbReference type="ChEBI" id="CHEBI:29965"/>
        <dbReference type="ChEBI" id="CHEBI:57540"/>
        <dbReference type="ChEBI" id="CHEBI:142554"/>
        <dbReference type="EC" id="2.4.2.31"/>
    </reaction>
</comment>
<evidence type="ECO:0000313" key="10">
    <source>
        <dbReference type="EMBL" id="RXN36285.1"/>
    </source>
</evidence>
<feature type="compositionally biased region" description="Basic and acidic residues" evidence="8">
    <location>
        <begin position="539"/>
        <end position="555"/>
    </location>
</feature>
<keyword evidence="11" id="KW-1185">Reference proteome</keyword>
<protein>
    <recommendedName>
        <fullName evidence="7">NAD(P)(+)--arginine ADP-ribosyltransferase</fullName>
        <ecNumber evidence="7">2.4.2.31</ecNumber>
    </recommendedName>
    <alternativeName>
        <fullName evidence="7">Mono(ADP-ribosyl)transferase</fullName>
    </alternativeName>
</protein>
<sequence>MVTKPGGLLETELNNSEDFKTMWQSNPTCKTAIPDITPKHMAALQSYAEASPTFHGNFKDLLQKSNGSAAYQDEFPFKSLFFLLTDAIQLLGKNECHTVYSGTVKEYGTSVGEKVHFKSFFPAKLQYTEATEITSLSDDIGTVFNITSCFVINLEDYECDSEKIELLISPTEVFTVTDIRIINNSNDKFKKITLNHFSSESSSKCTGLARIEGQERQGGRPPMFTEQQEREIVNMVLANNAITLKQLQANIVNNHASFNDIHQVVLRVDGEEIQHEFIYVDEAGFNLTRTRRRGRNVIGHRAIVNVPGQRGGNITLCAAITQNGVLHRHAHMGPYNTALILTFLDQLHNIAAANQIDHMQYIVVWDNVSFHRSALVQNWFQQHPHFTVLYLPPYSPFLNPIEEFFSAWRWKVCDLRLQAEVPLIQAMEEACDQMELCDEVDRMHSSAVSLSQRFKEGFTSIVPKVLELQRNTPLAKIYKEAREEMLAEDLPDSKQTQWMKAESGEEEFESEEGEELAMEEEEQANEEEEFKSEEEEEEANKGEEKVQEGEEKVQEGEQDNLAPSLWTRCEQQSLTMSLSIA</sequence>
<name>A0A498NWD8_LABRO</name>
<keyword evidence="5 7" id="KW-0521">NADP</keyword>
<evidence type="ECO:0000259" key="9">
    <source>
        <dbReference type="Pfam" id="PF13358"/>
    </source>
</evidence>
<dbReference type="Proteomes" id="UP000290572">
    <property type="component" value="Unassembled WGS sequence"/>
</dbReference>
<dbReference type="SUPFAM" id="SSF56399">
    <property type="entry name" value="ADP-ribosylation"/>
    <property type="match status" value="1"/>
</dbReference>
<comment type="similarity">
    <text evidence="1 7">Belongs to the Arg-specific ADP-ribosyltransferase family.</text>
</comment>
<dbReference type="GO" id="GO:0016779">
    <property type="term" value="F:nucleotidyltransferase activity"/>
    <property type="evidence" value="ECO:0007669"/>
    <property type="project" value="UniProtKB-KW"/>
</dbReference>
<dbReference type="InterPro" id="IPR050999">
    <property type="entry name" value="ADP-ribosyltransferase_ARG"/>
</dbReference>
<organism evidence="10 11">
    <name type="scientific">Labeo rohita</name>
    <name type="common">Indian major carp</name>
    <name type="synonym">Cyprinus rohita</name>
    <dbReference type="NCBI Taxonomy" id="84645"/>
    <lineage>
        <taxon>Eukaryota</taxon>
        <taxon>Metazoa</taxon>
        <taxon>Chordata</taxon>
        <taxon>Craniata</taxon>
        <taxon>Vertebrata</taxon>
        <taxon>Euteleostomi</taxon>
        <taxon>Actinopterygii</taxon>
        <taxon>Neopterygii</taxon>
        <taxon>Teleostei</taxon>
        <taxon>Ostariophysi</taxon>
        <taxon>Cypriniformes</taxon>
        <taxon>Cyprinidae</taxon>
        <taxon>Labeoninae</taxon>
        <taxon>Labeonini</taxon>
        <taxon>Labeo</taxon>
    </lineage>
</organism>
<feature type="compositionally biased region" description="Polar residues" evidence="8">
    <location>
        <begin position="569"/>
        <end position="581"/>
    </location>
</feature>
<keyword evidence="4" id="KW-0548">Nucleotidyltransferase</keyword>
<dbReference type="PANTHER" id="PTHR10339:SF27">
    <property type="entry name" value="NAD(P)(+)--ARGININE ADP-RIBOSYLTRANSFERASE"/>
    <property type="match status" value="1"/>
</dbReference>
<evidence type="ECO:0000313" key="11">
    <source>
        <dbReference type="Proteomes" id="UP000290572"/>
    </source>
</evidence>
<dbReference type="Gene3D" id="3.30.420.10">
    <property type="entry name" value="Ribonuclease H-like superfamily/Ribonuclease H"/>
    <property type="match status" value="1"/>
</dbReference>
<dbReference type="InterPro" id="IPR036397">
    <property type="entry name" value="RNaseH_sf"/>
</dbReference>
<proteinExistence type="inferred from homology"/>
<dbReference type="EC" id="2.4.2.31" evidence="7"/>
<feature type="domain" description="Tc1-like transposase DDE" evidence="9">
    <location>
        <begin position="277"/>
        <end position="407"/>
    </location>
</feature>
<keyword evidence="2 7" id="KW-0328">Glycosyltransferase</keyword>
<dbReference type="AlphaFoldDB" id="A0A498NWD8"/>
<keyword evidence="7" id="KW-0520">NAD</keyword>
<dbReference type="Pfam" id="PF01129">
    <property type="entry name" value="ART"/>
    <property type="match status" value="1"/>
</dbReference>
<evidence type="ECO:0000256" key="8">
    <source>
        <dbReference type="SAM" id="MobiDB-lite"/>
    </source>
</evidence>
<evidence type="ECO:0000256" key="2">
    <source>
        <dbReference type="ARBA" id="ARBA00022676"/>
    </source>
</evidence>
<dbReference type="GO" id="GO:0003676">
    <property type="term" value="F:nucleic acid binding"/>
    <property type="evidence" value="ECO:0007669"/>
    <property type="project" value="InterPro"/>
</dbReference>
<dbReference type="PANTHER" id="PTHR10339">
    <property type="entry name" value="ADP-RIBOSYLTRANSFERASE"/>
    <property type="match status" value="1"/>
</dbReference>
<dbReference type="GO" id="GO:0106274">
    <property type="term" value="F:NAD+-protein-arginine ADP-ribosyltransferase activity"/>
    <property type="evidence" value="ECO:0007669"/>
    <property type="project" value="UniProtKB-EC"/>
</dbReference>
<accession>A0A498NWD8</accession>
<dbReference type="PROSITE" id="PS51996">
    <property type="entry name" value="TR_MART"/>
    <property type="match status" value="1"/>
</dbReference>
<dbReference type="Gene3D" id="3.90.176.10">
    <property type="entry name" value="Toxin ADP-ribosyltransferase, Chain A, domain 1"/>
    <property type="match status" value="1"/>
</dbReference>
<evidence type="ECO:0000256" key="1">
    <source>
        <dbReference type="ARBA" id="ARBA00009558"/>
    </source>
</evidence>
<feature type="region of interest" description="Disordered" evidence="8">
    <location>
        <begin position="487"/>
        <end position="581"/>
    </location>
</feature>
<evidence type="ECO:0000256" key="6">
    <source>
        <dbReference type="ARBA" id="ARBA00047597"/>
    </source>
</evidence>
<evidence type="ECO:0000256" key="4">
    <source>
        <dbReference type="ARBA" id="ARBA00022695"/>
    </source>
</evidence>
<dbReference type="InterPro" id="IPR038717">
    <property type="entry name" value="Tc1-like_DDE_dom"/>
</dbReference>
<feature type="compositionally biased region" description="Acidic residues" evidence="8">
    <location>
        <begin position="504"/>
        <end position="538"/>
    </location>
</feature>
<evidence type="ECO:0000256" key="5">
    <source>
        <dbReference type="ARBA" id="ARBA00022857"/>
    </source>
</evidence>
<dbReference type="GO" id="GO:0003950">
    <property type="term" value="F:NAD+ poly-ADP-ribosyltransferase activity"/>
    <property type="evidence" value="ECO:0007669"/>
    <property type="project" value="TreeGrafter"/>
</dbReference>
<dbReference type="EMBL" id="QBIY01008610">
    <property type="protein sequence ID" value="RXN36285.1"/>
    <property type="molecule type" value="Genomic_DNA"/>
</dbReference>
<comment type="caution">
    <text evidence="10">The sequence shown here is derived from an EMBL/GenBank/DDBJ whole genome shotgun (WGS) entry which is preliminary data.</text>
</comment>
<dbReference type="PRINTS" id="PR00970">
    <property type="entry name" value="RIBTRNSFRASE"/>
</dbReference>
<dbReference type="InterPro" id="IPR000768">
    <property type="entry name" value="ART"/>
</dbReference>
<dbReference type="Pfam" id="PF13358">
    <property type="entry name" value="DDE_3"/>
    <property type="match status" value="1"/>
</dbReference>
<evidence type="ECO:0000256" key="7">
    <source>
        <dbReference type="RuleBase" id="RU361228"/>
    </source>
</evidence>
<keyword evidence="3 7" id="KW-0808">Transferase</keyword>
<gene>
    <name evidence="10" type="ORF">ROHU_014111</name>
</gene>
<evidence type="ECO:0000256" key="3">
    <source>
        <dbReference type="ARBA" id="ARBA00022679"/>
    </source>
</evidence>
<reference evidence="10" key="1">
    <citation type="submission" date="2018-03" db="EMBL/GenBank/DDBJ databases">
        <title>Draft genome sequence of Rohu Carp (Labeo rohita).</title>
        <authorList>
            <person name="Das P."/>
            <person name="Kushwaha B."/>
            <person name="Joshi C.G."/>
            <person name="Kumar D."/>
            <person name="Nagpure N.S."/>
            <person name="Sahoo L."/>
            <person name="Das S.P."/>
            <person name="Bit A."/>
            <person name="Patnaik S."/>
            <person name="Meher P.K."/>
            <person name="Jayasankar P."/>
            <person name="Koringa P.G."/>
            <person name="Patel N.V."/>
            <person name="Hinsu A.T."/>
            <person name="Kumar R."/>
            <person name="Pandey M."/>
            <person name="Agarwal S."/>
            <person name="Srivastava S."/>
            <person name="Singh M."/>
            <person name="Iquebal M.A."/>
            <person name="Jaiswal S."/>
            <person name="Angadi U.B."/>
            <person name="Kumar N."/>
            <person name="Raza M."/>
            <person name="Shah T.M."/>
            <person name="Rai A."/>
            <person name="Jena J.K."/>
        </authorList>
    </citation>
    <scope>NUCLEOTIDE SEQUENCE [LARGE SCALE GENOMIC DNA]</scope>
    <source>
        <strain evidence="10">DASCIFA01</strain>
        <tissue evidence="10">Testis</tissue>
    </source>
</reference>